<accession>Q4TGJ6</accession>
<dbReference type="AlphaFoldDB" id="Q4TGJ6"/>
<keyword evidence="1" id="KW-0677">Repeat</keyword>
<dbReference type="SUPFAM" id="SSF48452">
    <property type="entry name" value="TPR-like"/>
    <property type="match status" value="1"/>
</dbReference>
<dbReference type="PANTHER" id="PTHR11242:SF1">
    <property type="entry name" value="PPIASE FKBP-TYPE DOMAIN-CONTAINING PROTEIN"/>
    <property type="match status" value="1"/>
</dbReference>
<protein>
    <submittedName>
        <fullName evidence="4">Chromosome undetermined SCAF3660, whole genome shotgun sequence</fullName>
    </submittedName>
</protein>
<feature type="compositionally biased region" description="Basic residues" evidence="3">
    <location>
        <begin position="114"/>
        <end position="139"/>
    </location>
</feature>
<feature type="region of interest" description="Disordered" evidence="3">
    <location>
        <begin position="114"/>
        <end position="150"/>
    </location>
</feature>
<feature type="non-terminal residue" evidence="4">
    <location>
        <position position="1"/>
    </location>
</feature>
<dbReference type="PANTHER" id="PTHR11242">
    <property type="entry name" value="ARYL HYDROCARBON RECEPTOR INTERACTING PROTEIN RELATED"/>
    <property type="match status" value="1"/>
</dbReference>
<name>Q4TGJ6_TETNG</name>
<reference evidence="4" key="1">
    <citation type="journal article" date="2004" name="Nature">
        <title>Genome duplication in the teleost fish Tetraodon nigroviridis reveals the early vertebrate proto-karyotype.</title>
        <authorList>
            <person name="Jaillon O."/>
            <person name="Aury J.-M."/>
            <person name="Brunet F."/>
            <person name="Petit J.-L."/>
            <person name="Stange-Thomann N."/>
            <person name="Mauceli E."/>
            <person name="Bouneau L."/>
            <person name="Fischer C."/>
            <person name="Ozouf-Costaz C."/>
            <person name="Bernot A."/>
            <person name="Nicaud S."/>
            <person name="Jaffe D."/>
            <person name="Fisher S."/>
            <person name="Lutfalla G."/>
            <person name="Dossat C."/>
            <person name="Segurens B."/>
            <person name="Dasilva C."/>
            <person name="Salanoubat M."/>
            <person name="Levy M."/>
            <person name="Boudet N."/>
            <person name="Castellano S."/>
            <person name="Anthouard V."/>
            <person name="Jubin C."/>
            <person name="Castelli V."/>
            <person name="Katinka M."/>
            <person name="Vacherie B."/>
            <person name="Biemont C."/>
            <person name="Skalli Z."/>
            <person name="Cattolico L."/>
            <person name="Poulain J."/>
            <person name="De Berardinis V."/>
            <person name="Cruaud C."/>
            <person name="Duprat S."/>
            <person name="Brottier P."/>
            <person name="Coutanceau J.-P."/>
            <person name="Gouzy J."/>
            <person name="Parra G."/>
            <person name="Lardier G."/>
            <person name="Chapple C."/>
            <person name="McKernan K.J."/>
            <person name="McEwan P."/>
            <person name="Bosak S."/>
            <person name="Kellis M."/>
            <person name="Volff J.-N."/>
            <person name="Guigo R."/>
            <person name="Zody M.C."/>
            <person name="Mesirov J."/>
            <person name="Lindblad-Toh K."/>
            <person name="Birren B."/>
            <person name="Nusbaum C."/>
            <person name="Kahn D."/>
            <person name="Robinson-Rechavi M."/>
            <person name="Laudet V."/>
            <person name="Schachter V."/>
            <person name="Quetier F."/>
            <person name="Saurin W."/>
            <person name="Scarpelli C."/>
            <person name="Wincker P."/>
            <person name="Lander E.S."/>
            <person name="Weissenbach J."/>
            <person name="Roest Crollius H."/>
        </authorList>
    </citation>
    <scope>NUCLEOTIDE SEQUENCE [LARGE SCALE GENOMIC DNA]</scope>
</reference>
<evidence type="ECO:0000256" key="2">
    <source>
        <dbReference type="ARBA" id="ARBA00022803"/>
    </source>
</evidence>
<gene>
    <name evidence="4" type="ORF">GSTENG00001072001</name>
</gene>
<sequence>VDRKSEDLESLEKVCLPLSLNLSQCLLELQQHQQVVELNDKLLEKHKGNFKATYQRARAHAALCHEDEARRDFDMVEKLDPKFKPFIRQELKKLGEACAPCMLVSTRLTGIQRRRSGKGAKKRMQRERRYSWRKKKKQIKGQVNLKPIKR</sequence>
<dbReference type="EMBL" id="CAAE01003660">
    <property type="protein sequence ID" value="CAF87986.1"/>
    <property type="molecule type" value="Genomic_DNA"/>
</dbReference>
<evidence type="ECO:0000256" key="1">
    <source>
        <dbReference type="ARBA" id="ARBA00022737"/>
    </source>
</evidence>
<proteinExistence type="predicted"/>
<dbReference type="InterPro" id="IPR039663">
    <property type="entry name" value="AIP/AIPL1/TTC9"/>
</dbReference>
<organism evidence="4">
    <name type="scientific">Tetraodon nigroviridis</name>
    <name type="common">Spotted green pufferfish</name>
    <name type="synonym">Chelonodon nigroviridis</name>
    <dbReference type="NCBI Taxonomy" id="99883"/>
    <lineage>
        <taxon>Eukaryota</taxon>
        <taxon>Metazoa</taxon>
        <taxon>Chordata</taxon>
        <taxon>Craniata</taxon>
        <taxon>Vertebrata</taxon>
        <taxon>Euteleostomi</taxon>
        <taxon>Actinopterygii</taxon>
        <taxon>Neopterygii</taxon>
        <taxon>Teleostei</taxon>
        <taxon>Neoteleostei</taxon>
        <taxon>Acanthomorphata</taxon>
        <taxon>Eupercaria</taxon>
        <taxon>Tetraodontiformes</taxon>
        <taxon>Tetradontoidea</taxon>
        <taxon>Tetraodontidae</taxon>
        <taxon>Tetraodon</taxon>
    </lineage>
</organism>
<evidence type="ECO:0000256" key="3">
    <source>
        <dbReference type="SAM" id="MobiDB-lite"/>
    </source>
</evidence>
<dbReference type="InterPro" id="IPR011990">
    <property type="entry name" value="TPR-like_helical_dom_sf"/>
</dbReference>
<dbReference type="KEGG" id="tng:GSTEN00001072G001"/>
<evidence type="ECO:0000313" key="4">
    <source>
        <dbReference type="EMBL" id="CAF87986.1"/>
    </source>
</evidence>
<dbReference type="Gene3D" id="1.25.40.10">
    <property type="entry name" value="Tetratricopeptide repeat domain"/>
    <property type="match status" value="1"/>
</dbReference>
<keyword evidence="2" id="KW-0802">TPR repeat</keyword>
<reference evidence="4" key="2">
    <citation type="submission" date="2004-02" db="EMBL/GenBank/DDBJ databases">
        <authorList>
            <consortium name="Genoscope"/>
            <consortium name="Whitehead Institute Centre for Genome Research"/>
        </authorList>
    </citation>
    <scope>NUCLEOTIDE SEQUENCE</scope>
</reference>
<dbReference type="OrthoDB" id="5829758at2759"/>